<dbReference type="AlphaFoldDB" id="A0AAQ3JP45"/>
<reference evidence="8 9" key="1">
    <citation type="submission" date="2023-10" db="EMBL/GenBank/DDBJ databases">
        <title>Chromosome-scale genome assembly provides insights into flower coloration mechanisms of Canna indica.</title>
        <authorList>
            <person name="Li C."/>
        </authorList>
    </citation>
    <scope>NUCLEOTIDE SEQUENCE [LARGE SCALE GENOMIC DNA]</scope>
    <source>
        <tissue evidence="8">Flower</tissue>
    </source>
</reference>
<organism evidence="8 9">
    <name type="scientific">Canna indica</name>
    <name type="common">Indian-shot</name>
    <dbReference type="NCBI Taxonomy" id="4628"/>
    <lineage>
        <taxon>Eukaryota</taxon>
        <taxon>Viridiplantae</taxon>
        <taxon>Streptophyta</taxon>
        <taxon>Embryophyta</taxon>
        <taxon>Tracheophyta</taxon>
        <taxon>Spermatophyta</taxon>
        <taxon>Magnoliopsida</taxon>
        <taxon>Liliopsida</taxon>
        <taxon>Zingiberales</taxon>
        <taxon>Cannaceae</taxon>
        <taxon>Canna</taxon>
    </lineage>
</organism>
<comment type="subcellular location">
    <subcellularLocation>
        <location evidence="2">Plastid</location>
    </subcellularLocation>
</comment>
<dbReference type="Proteomes" id="UP001327560">
    <property type="component" value="Chromosome 1"/>
</dbReference>
<evidence type="ECO:0000256" key="2">
    <source>
        <dbReference type="ARBA" id="ARBA00004474"/>
    </source>
</evidence>
<evidence type="ECO:0000256" key="6">
    <source>
        <dbReference type="ARBA" id="ARBA00022840"/>
    </source>
</evidence>
<dbReference type="GO" id="GO:0009536">
    <property type="term" value="C:plastid"/>
    <property type="evidence" value="ECO:0007669"/>
    <property type="project" value="UniProtKB-SubCell"/>
</dbReference>
<comment type="similarity">
    <text evidence="3">Belongs to the Ycf2 family.</text>
</comment>
<evidence type="ECO:0000256" key="1">
    <source>
        <dbReference type="ARBA" id="ARBA00002329"/>
    </source>
</evidence>
<keyword evidence="4" id="KW-0934">Plastid</keyword>
<evidence type="ECO:0000313" key="9">
    <source>
        <dbReference type="Proteomes" id="UP001327560"/>
    </source>
</evidence>
<evidence type="ECO:0000256" key="5">
    <source>
        <dbReference type="ARBA" id="ARBA00022741"/>
    </source>
</evidence>
<evidence type="ECO:0000256" key="4">
    <source>
        <dbReference type="ARBA" id="ARBA00022640"/>
    </source>
</evidence>
<dbReference type="PANTHER" id="PTHR33078">
    <property type="entry name" value="PROTEIN YCF2-RELATED"/>
    <property type="match status" value="1"/>
</dbReference>
<accession>A0AAQ3JP45</accession>
<keyword evidence="9" id="KW-1185">Reference proteome</keyword>
<keyword evidence="6" id="KW-0067">ATP-binding</keyword>
<gene>
    <name evidence="8" type="ORF">Cni_G01936</name>
</gene>
<dbReference type="Pfam" id="PF05695">
    <property type="entry name" value="Ycf2"/>
    <property type="match status" value="1"/>
</dbReference>
<dbReference type="InterPro" id="IPR056777">
    <property type="entry name" value="Ycf2_N"/>
</dbReference>
<sequence length="219" mass="24255">MSNIFIGECIGKISTSDVALHISPRRREIGGFPSGAGSNTLLGGGPAYAVKSIRSKKKYLNINLIDLISIIPNPINRITFSRNTRHLSRTSKKIYSLIRKRKKVNGDWIDEKIESGVANSDSIDDEERKFLNRAVMSSSASLTVLLIDDRPVSPLLRGIIHSTASLADICAMHFLILVTRDVNAIGVIIGMPQRMVFKRGDELTTKDPHDNCLVRKCQE</sequence>
<feature type="domain" description="Ycf2 N-terminal" evidence="7">
    <location>
        <begin position="28"/>
        <end position="91"/>
    </location>
</feature>
<dbReference type="EMBL" id="CP136890">
    <property type="protein sequence ID" value="WOK93241.1"/>
    <property type="molecule type" value="Genomic_DNA"/>
</dbReference>
<evidence type="ECO:0000259" key="7">
    <source>
        <dbReference type="Pfam" id="PF05695"/>
    </source>
</evidence>
<evidence type="ECO:0000313" key="8">
    <source>
        <dbReference type="EMBL" id="WOK93241.1"/>
    </source>
</evidence>
<protein>
    <recommendedName>
        <fullName evidence="7">Ycf2 N-terminal domain-containing protein</fullName>
    </recommendedName>
</protein>
<comment type="function">
    <text evidence="1">Probable ATPase of unknown function. Its presence in a non-photosynthetic plant (Epifagus virginiana) and experiments in tobacco indicate that it has an essential function which is probably not related to photosynthesis.</text>
</comment>
<dbReference type="PANTHER" id="PTHR33078:SF100">
    <property type="entry name" value="PROTEIN YCF2"/>
    <property type="match status" value="1"/>
</dbReference>
<keyword evidence="5" id="KW-0547">Nucleotide-binding</keyword>
<evidence type="ECO:0000256" key="3">
    <source>
        <dbReference type="ARBA" id="ARBA00009361"/>
    </source>
</evidence>
<name>A0AAQ3JP45_9LILI</name>
<proteinExistence type="inferred from homology"/>
<dbReference type="GO" id="GO:0005524">
    <property type="term" value="F:ATP binding"/>
    <property type="evidence" value="ECO:0007669"/>
    <property type="project" value="UniProtKB-KW"/>
</dbReference>